<organism evidence="8 9">
    <name type="scientific">Xylaria arbuscula</name>
    <dbReference type="NCBI Taxonomy" id="114810"/>
    <lineage>
        <taxon>Eukaryota</taxon>
        <taxon>Fungi</taxon>
        <taxon>Dikarya</taxon>
        <taxon>Ascomycota</taxon>
        <taxon>Pezizomycotina</taxon>
        <taxon>Sordariomycetes</taxon>
        <taxon>Xylariomycetidae</taxon>
        <taxon>Xylariales</taxon>
        <taxon>Xylariaceae</taxon>
        <taxon>Xylaria</taxon>
    </lineage>
</organism>
<keyword evidence="9" id="KW-1185">Reference proteome</keyword>
<proteinExistence type="inferred from homology"/>
<feature type="compositionally biased region" description="Basic and acidic residues" evidence="5">
    <location>
        <begin position="978"/>
        <end position="990"/>
    </location>
</feature>
<dbReference type="VEuPathDB" id="FungiDB:F4678DRAFT_445462"/>
<feature type="compositionally biased region" description="Low complexity" evidence="5">
    <location>
        <begin position="905"/>
        <end position="917"/>
    </location>
</feature>
<comment type="similarity">
    <text evidence="1">Belongs to the 5'-AMP-activated protein kinase gamma subunit family.</text>
</comment>
<dbReference type="EMBL" id="JANPWZ010002536">
    <property type="protein sequence ID" value="KAJ3557994.1"/>
    <property type="molecule type" value="Genomic_DNA"/>
</dbReference>
<keyword evidence="2" id="KW-0677">Repeat</keyword>
<keyword evidence="3 4" id="KW-0129">CBS domain</keyword>
<dbReference type="SUPFAM" id="SSF54631">
    <property type="entry name" value="CBS-domain pair"/>
    <property type="match status" value="2"/>
</dbReference>
<evidence type="ECO:0000259" key="6">
    <source>
        <dbReference type="PROSITE" id="PS50238"/>
    </source>
</evidence>
<dbReference type="InterPro" id="IPR046342">
    <property type="entry name" value="CBS_dom_sf"/>
</dbReference>
<feature type="domain" description="CBS" evidence="7">
    <location>
        <begin position="152"/>
        <end position="214"/>
    </location>
</feature>
<feature type="region of interest" description="Disordered" evidence="5">
    <location>
        <begin position="542"/>
        <end position="578"/>
    </location>
</feature>
<feature type="region of interest" description="Disordered" evidence="5">
    <location>
        <begin position="816"/>
        <end position="855"/>
    </location>
</feature>
<feature type="compositionally biased region" description="Polar residues" evidence="5">
    <location>
        <begin position="927"/>
        <end position="937"/>
    </location>
</feature>
<dbReference type="Proteomes" id="UP001148614">
    <property type="component" value="Unassembled WGS sequence"/>
</dbReference>
<dbReference type="Pfam" id="PF00620">
    <property type="entry name" value="RhoGAP"/>
    <property type="match status" value="1"/>
</dbReference>
<feature type="compositionally biased region" description="Basic and acidic residues" evidence="5">
    <location>
        <begin position="1405"/>
        <end position="1418"/>
    </location>
</feature>
<dbReference type="Gene3D" id="3.10.580.10">
    <property type="entry name" value="CBS-domain"/>
    <property type="match status" value="2"/>
</dbReference>
<evidence type="ECO:0000256" key="5">
    <source>
        <dbReference type="SAM" id="MobiDB-lite"/>
    </source>
</evidence>
<dbReference type="Pfam" id="PF00571">
    <property type="entry name" value="CBS"/>
    <property type="match status" value="1"/>
</dbReference>
<reference evidence="8" key="1">
    <citation type="submission" date="2022-07" db="EMBL/GenBank/DDBJ databases">
        <title>Genome Sequence of Xylaria arbuscula.</title>
        <authorList>
            <person name="Buettner E."/>
        </authorList>
    </citation>
    <scope>NUCLEOTIDE SEQUENCE</scope>
    <source>
        <strain evidence="8">VT107</strain>
    </source>
</reference>
<dbReference type="InterPro" id="IPR050511">
    <property type="entry name" value="AMPK_gamma/SDS23_families"/>
</dbReference>
<dbReference type="GO" id="GO:0031588">
    <property type="term" value="C:nucleotide-activated protein kinase complex"/>
    <property type="evidence" value="ECO:0007669"/>
    <property type="project" value="TreeGrafter"/>
</dbReference>
<name>A0A9W8TH53_9PEZI</name>
<feature type="region of interest" description="Disordered" evidence="5">
    <location>
        <begin position="1074"/>
        <end position="1093"/>
    </location>
</feature>
<dbReference type="VEuPathDB" id="FungiDB:F4678DRAFT_242591"/>
<dbReference type="CDD" id="cd00159">
    <property type="entry name" value="RhoGAP"/>
    <property type="match status" value="1"/>
</dbReference>
<dbReference type="InterPro" id="IPR008936">
    <property type="entry name" value="Rho_GTPase_activation_prot"/>
</dbReference>
<feature type="compositionally biased region" description="Polar residues" evidence="5">
    <location>
        <begin position="1331"/>
        <end position="1342"/>
    </location>
</feature>
<feature type="region of interest" description="Disordered" evidence="5">
    <location>
        <begin position="1208"/>
        <end position="1303"/>
    </location>
</feature>
<feature type="compositionally biased region" description="Basic and acidic residues" evidence="5">
    <location>
        <begin position="1023"/>
        <end position="1032"/>
    </location>
</feature>
<dbReference type="PROSITE" id="PS51371">
    <property type="entry name" value="CBS"/>
    <property type="match status" value="1"/>
</dbReference>
<dbReference type="SMART" id="SM00324">
    <property type="entry name" value="RhoGAP"/>
    <property type="match status" value="1"/>
</dbReference>
<feature type="compositionally biased region" description="Polar residues" evidence="5">
    <location>
        <begin position="1034"/>
        <end position="1053"/>
    </location>
</feature>
<evidence type="ECO:0000313" key="8">
    <source>
        <dbReference type="EMBL" id="KAJ3557994.1"/>
    </source>
</evidence>
<dbReference type="SMART" id="SM00116">
    <property type="entry name" value="CBS"/>
    <property type="match status" value="4"/>
</dbReference>
<evidence type="ECO:0000313" key="9">
    <source>
        <dbReference type="Proteomes" id="UP001148614"/>
    </source>
</evidence>
<feature type="compositionally biased region" description="Polar residues" evidence="5">
    <location>
        <begin position="22"/>
        <end position="31"/>
    </location>
</feature>
<dbReference type="Gene3D" id="1.10.555.10">
    <property type="entry name" value="Rho GTPase activation protein"/>
    <property type="match status" value="1"/>
</dbReference>
<feature type="domain" description="Rho-GAP" evidence="6">
    <location>
        <begin position="589"/>
        <end position="823"/>
    </location>
</feature>
<evidence type="ECO:0008006" key="10">
    <source>
        <dbReference type="Google" id="ProtNLM"/>
    </source>
</evidence>
<dbReference type="GO" id="GO:0019901">
    <property type="term" value="F:protein kinase binding"/>
    <property type="evidence" value="ECO:0007669"/>
    <property type="project" value="TreeGrafter"/>
</dbReference>
<feature type="compositionally biased region" description="Polar residues" evidence="5">
    <location>
        <begin position="1277"/>
        <end position="1300"/>
    </location>
</feature>
<dbReference type="GO" id="GO:0005737">
    <property type="term" value="C:cytoplasm"/>
    <property type="evidence" value="ECO:0007669"/>
    <property type="project" value="TreeGrafter"/>
</dbReference>
<protein>
    <recommendedName>
        <fullName evidence="10">Rho-GAP domain-containing protein</fullName>
    </recommendedName>
</protein>
<feature type="compositionally biased region" description="Polar residues" evidence="5">
    <location>
        <begin position="443"/>
        <end position="460"/>
    </location>
</feature>
<evidence type="ECO:0000259" key="7">
    <source>
        <dbReference type="PROSITE" id="PS51371"/>
    </source>
</evidence>
<sequence length="1418" mass="156679">MSSVPSPLAARPGHELPFVQPSSYLRPSSRSHPFPPVAATPMSPIDEEQMQGLQGLRDFLRVRTSYDVLPLSFRLIILDNDLLIKKSLNILIQNGIVSAPLWDSQRSKFAGILTATDYINLIQYYCQFPQDIDNLDKFRLSSLRDIEKAIGVLPIETVSVHPSKPLYDAITSMLQTRARRIPLIDVDAETKRETVVSVITQYRILKFIAVNTEQYTSLLKKTVREINLGTYTNLQTGTMTQSVLEIINTMVTNNISAVPIVDKNNVVLNLFEAVDVIPIIKTGVVEELEINVGEALSKRGEEFGGIFTCQEDDRLDSIFITLRQSRVHRLIVIDDNWHLKGVPRGSLVLEAGTGRGISMVYGVNKIGPTLIHVAPYSSKYSINVRISTPWFSVRSVNLMSSHRYHQDQSMISEKGKEKEPVVAAWPKLPDSLNVPRAKPTRRPSLSQSIFAQSQPSNHPTPTEGDPTNTKQSSKTWTSSSEHSDLPVEEDGKDDRRHFVEEYNQLAQRHGLRPLVPGDFFSTNDSENVATGGRRDSWFSKMLRQAAEQSAETDSKPDRSSLRHQRNVSDVASGLVQGHRRDKLSDRDLATLVRLCGKSRLFLPTDYAPFSLTLPTCFRALAQALVQHADTKGIFRVPGSARVVNELYEYYCTNEDIDAISSTTRCPTLPTHIRCNTHDIASTFKRLLAGLPGGILGSLSLFDALVSIYSQMQGDAEVHRTKESKLRARLIALAIGTVRSRYQRELICAVFGLLCLVGRIAENAPREDDNGRPLPTADLMGYNALGIVFGPLLIGDLIDDYSMKVADPSAGLILLPISSPRSRKEKQKHRHRHRHRSRHRHKHADKHAPTMVSSSSVDKIRIANSITEMLIVHWREVVRQIRNTGSVKNRRGAANLLQHQGSVRDSLSSSASENLSLSNRPPLDESSSRSASPATVNLATPGMKHSNISSSEVIQKHPTTAIPPVLSPMIEENPSVSFDNHKPTLEEETVKNGEGGYTQDKHPISSHSHPRPLHSNDLANIASDSERTEKDTVGNRANTATSAVRSKHTQQSEMTPYPRKNMHSTPPLESPIAETTTQYEHDPVTPRAKPPRQSSLYNNIEEIDQASLNDDLTNRDSQQSQTTTKAAFTWKESSAELCYDKSGDDSFKNGDILLETPESGYAHSGNLNKHNPIDEVLGSPAGQWKNLLASSGESAESLARSAKARRLKRSSIPILRRPKDASVLTGSPSTLPKRKQQVLQTGHAPRDNLTSSKPNTGRDSTWKDATGSTRPILGTHAKSYSSGRHSSNIPQKWGSQRSTSKPMPGAVKAMAALFDSAAKESPDGSVVILNGRTRQSPNESTSFPGGGPLDGSPTKSKIPRGPPMPMASSRPNHASSPEKPNSRAHPHEYHAQHPKASENILVGQERATDVKKHYYDNNP</sequence>
<dbReference type="CDD" id="cd04618">
    <property type="entry name" value="CBS_euAMPK_gamma-like_repeat1"/>
    <property type="match status" value="1"/>
</dbReference>
<evidence type="ECO:0000256" key="3">
    <source>
        <dbReference type="ARBA" id="ARBA00023122"/>
    </source>
</evidence>
<dbReference type="VEuPathDB" id="FungiDB:F4678DRAFT_445466"/>
<feature type="compositionally biased region" description="Polar residues" evidence="5">
    <location>
        <begin position="1247"/>
        <end position="1258"/>
    </location>
</feature>
<accession>A0A9W8TH53</accession>
<dbReference type="PANTHER" id="PTHR13780">
    <property type="entry name" value="AMP-ACTIVATED PROTEIN KINASE, GAMMA REGULATORY SUBUNIT"/>
    <property type="match status" value="1"/>
</dbReference>
<dbReference type="GO" id="GO:0016208">
    <property type="term" value="F:AMP binding"/>
    <property type="evidence" value="ECO:0007669"/>
    <property type="project" value="TreeGrafter"/>
</dbReference>
<comment type="caution">
    <text evidence="8">The sequence shown here is derived from an EMBL/GenBank/DDBJ whole genome shotgun (WGS) entry which is preliminary data.</text>
</comment>
<feature type="region of interest" description="Disordered" evidence="5">
    <location>
        <begin position="897"/>
        <end position="1069"/>
    </location>
</feature>
<feature type="compositionally biased region" description="Polar residues" evidence="5">
    <location>
        <begin position="1368"/>
        <end position="1378"/>
    </location>
</feature>
<evidence type="ECO:0000256" key="4">
    <source>
        <dbReference type="PROSITE-ProRule" id="PRU00703"/>
    </source>
</evidence>
<dbReference type="PROSITE" id="PS50238">
    <property type="entry name" value="RHOGAP"/>
    <property type="match status" value="1"/>
</dbReference>
<evidence type="ECO:0000256" key="2">
    <source>
        <dbReference type="ARBA" id="ARBA00022737"/>
    </source>
</evidence>
<dbReference type="InterPro" id="IPR000644">
    <property type="entry name" value="CBS_dom"/>
</dbReference>
<gene>
    <name evidence="8" type="ORF">NPX13_g9816</name>
</gene>
<dbReference type="SUPFAM" id="SSF48350">
    <property type="entry name" value="GTPase activation domain, GAP"/>
    <property type="match status" value="1"/>
</dbReference>
<feature type="region of interest" description="Disordered" evidence="5">
    <location>
        <begin position="22"/>
        <end position="41"/>
    </location>
</feature>
<feature type="compositionally biased region" description="Low complexity" evidence="5">
    <location>
        <begin position="467"/>
        <end position="480"/>
    </location>
</feature>
<feature type="region of interest" description="Disordered" evidence="5">
    <location>
        <begin position="1327"/>
        <end position="1418"/>
    </location>
</feature>
<dbReference type="InterPro" id="IPR000198">
    <property type="entry name" value="RhoGAP_dom"/>
</dbReference>
<dbReference type="GO" id="GO:0005634">
    <property type="term" value="C:nucleus"/>
    <property type="evidence" value="ECO:0007669"/>
    <property type="project" value="TreeGrafter"/>
</dbReference>
<dbReference type="GO" id="GO:0007165">
    <property type="term" value="P:signal transduction"/>
    <property type="evidence" value="ECO:0007669"/>
    <property type="project" value="InterPro"/>
</dbReference>
<evidence type="ECO:0000256" key="1">
    <source>
        <dbReference type="ARBA" id="ARBA00006750"/>
    </source>
</evidence>
<dbReference type="PANTHER" id="PTHR13780:SF35">
    <property type="entry name" value="LD22662P"/>
    <property type="match status" value="1"/>
</dbReference>
<dbReference type="GO" id="GO:0019887">
    <property type="term" value="F:protein kinase regulator activity"/>
    <property type="evidence" value="ECO:0007669"/>
    <property type="project" value="TreeGrafter"/>
</dbReference>
<feature type="region of interest" description="Disordered" evidence="5">
    <location>
        <begin position="429"/>
        <end position="492"/>
    </location>
</feature>
<feature type="compositionally biased region" description="Basic residues" evidence="5">
    <location>
        <begin position="820"/>
        <end position="844"/>
    </location>
</feature>